<organism evidence="1 2">
    <name type="scientific">Sphaerisporangium corydalis</name>
    <dbReference type="NCBI Taxonomy" id="1441875"/>
    <lineage>
        <taxon>Bacteria</taxon>
        <taxon>Bacillati</taxon>
        <taxon>Actinomycetota</taxon>
        <taxon>Actinomycetes</taxon>
        <taxon>Streptosporangiales</taxon>
        <taxon>Streptosporangiaceae</taxon>
        <taxon>Sphaerisporangium</taxon>
    </lineage>
</organism>
<proteinExistence type="predicted"/>
<protein>
    <submittedName>
        <fullName evidence="1">Transcriptional regulator</fullName>
    </submittedName>
</protein>
<dbReference type="Proteomes" id="UP001595891">
    <property type="component" value="Unassembled WGS sequence"/>
</dbReference>
<dbReference type="Gene3D" id="1.25.40.10">
    <property type="entry name" value="Tetratricopeptide repeat domain"/>
    <property type="match status" value="1"/>
</dbReference>
<name>A0ABV9E5X1_9ACTN</name>
<accession>A0ABV9E5X1</accession>
<dbReference type="EMBL" id="JBHSFN010000001">
    <property type="protein sequence ID" value="MFC4584912.1"/>
    <property type="molecule type" value="Genomic_DNA"/>
</dbReference>
<comment type="caution">
    <text evidence="1">The sequence shown here is derived from an EMBL/GenBank/DDBJ whole genome shotgun (WGS) entry which is preliminary data.</text>
</comment>
<evidence type="ECO:0000313" key="2">
    <source>
        <dbReference type="Proteomes" id="UP001595891"/>
    </source>
</evidence>
<evidence type="ECO:0000313" key="1">
    <source>
        <dbReference type="EMBL" id="MFC4584912.1"/>
    </source>
</evidence>
<keyword evidence="2" id="KW-1185">Reference proteome</keyword>
<reference evidence="2" key="1">
    <citation type="journal article" date="2019" name="Int. J. Syst. Evol. Microbiol.">
        <title>The Global Catalogue of Microorganisms (GCM) 10K type strain sequencing project: providing services to taxonomists for standard genome sequencing and annotation.</title>
        <authorList>
            <consortium name="The Broad Institute Genomics Platform"/>
            <consortium name="The Broad Institute Genome Sequencing Center for Infectious Disease"/>
            <person name="Wu L."/>
            <person name="Ma J."/>
        </authorList>
    </citation>
    <scope>NUCLEOTIDE SEQUENCE [LARGE SCALE GENOMIC DNA]</scope>
    <source>
        <strain evidence="2">CCUG 49560</strain>
    </source>
</reference>
<dbReference type="SUPFAM" id="SSF48452">
    <property type="entry name" value="TPR-like"/>
    <property type="match status" value="1"/>
</dbReference>
<dbReference type="InterPro" id="IPR011990">
    <property type="entry name" value="TPR-like_helical_dom_sf"/>
</dbReference>
<dbReference type="RefSeq" id="WP_262840950.1">
    <property type="nucleotide sequence ID" value="NZ_JANZYP010000003.1"/>
</dbReference>
<gene>
    <name evidence="1" type="ORF">ACFO8L_02425</name>
</gene>
<sequence length="356" mass="37577">MADEVPAWAAWFSETASRSQEPGTPVVMLQGRAPIDVLTELLPDGDLSGRMAAITGKRAGAGLVADLSARVHGLRLADDVLAGGDLIVPAFRELDSAVSIYQNSTHSEEVGRGMLTAIGEFAQIAGWVASDAGLHDRAADTYRLGISAAREAGDGTLESNLLGSLAYQEANVGDSQRAVGLARAALEAAGPDAPPRARALAWDRIAWAYTRADDAQSTMEALGEAGTALAGPGDADGPAYLYWVGASELQVMEARAYTELRRPLRAVPLLIDVLGPYDATHTRELALYLSWLAVALADAREPEEAAATAARMLELSADLASDRTAQRARVVLASLESYRDVPQVRDLLVQYAGDLG</sequence>